<dbReference type="GO" id="GO:0004222">
    <property type="term" value="F:metalloendopeptidase activity"/>
    <property type="evidence" value="ECO:0007669"/>
    <property type="project" value="InterPro"/>
</dbReference>
<evidence type="ECO:0000259" key="8">
    <source>
        <dbReference type="Pfam" id="PF01435"/>
    </source>
</evidence>
<feature type="domain" description="Peptidase M48" evidence="8">
    <location>
        <begin position="218"/>
        <end position="258"/>
    </location>
</feature>
<keyword evidence="4 6" id="KW-0862">Zinc</keyword>
<dbReference type="InterPro" id="IPR001915">
    <property type="entry name" value="Peptidase_M48"/>
</dbReference>
<dbReference type="RefSeq" id="WP_317081201.1">
    <property type="nucleotide sequence ID" value="NZ_CP136594.1"/>
</dbReference>
<dbReference type="Gene3D" id="2.30.42.10">
    <property type="match status" value="1"/>
</dbReference>
<keyword evidence="5 6" id="KW-0482">Metalloprotease</keyword>
<evidence type="ECO:0000256" key="6">
    <source>
        <dbReference type="RuleBase" id="RU003983"/>
    </source>
</evidence>
<gene>
    <name evidence="9" type="ORF">RB602_13440</name>
</gene>
<dbReference type="Gene3D" id="3.30.2010.10">
    <property type="entry name" value="Metalloproteases ('zincins'), catalytic domain"/>
    <property type="match status" value="1"/>
</dbReference>
<dbReference type="Pfam" id="PF01435">
    <property type="entry name" value="Peptidase_M48"/>
    <property type="match status" value="1"/>
</dbReference>
<keyword evidence="2" id="KW-0479">Metal-binding</keyword>
<keyword evidence="7" id="KW-0732">Signal</keyword>
<organism evidence="9 10">
    <name type="scientific">Alterisphingorhabdus coralli</name>
    <dbReference type="NCBI Taxonomy" id="3071408"/>
    <lineage>
        <taxon>Bacteria</taxon>
        <taxon>Pseudomonadati</taxon>
        <taxon>Pseudomonadota</taxon>
        <taxon>Alphaproteobacteria</taxon>
        <taxon>Sphingomonadales</taxon>
        <taxon>Sphingomonadaceae</taxon>
        <taxon>Alterisphingorhabdus (ex Yan et al. 2024)</taxon>
    </lineage>
</organism>
<dbReference type="GO" id="GO:0046872">
    <property type="term" value="F:metal ion binding"/>
    <property type="evidence" value="ECO:0007669"/>
    <property type="project" value="UniProtKB-KW"/>
</dbReference>
<feature type="chain" id="PRO_5041731527" evidence="7">
    <location>
        <begin position="28"/>
        <end position="365"/>
    </location>
</feature>
<evidence type="ECO:0000313" key="10">
    <source>
        <dbReference type="Proteomes" id="UP001302429"/>
    </source>
</evidence>
<evidence type="ECO:0000256" key="2">
    <source>
        <dbReference type="ARBA" id="ARBA00022723"/>
    </source>
</evidence>
<keyword evidence="10" id="KW-1185">Reference proteome</keyword>
<dbReference type="EMBL" id="CP136594">
    <property type="protein sequence ID" value="WOE74830.1"/>
    <property type="molecule type" value="Genomic_DNA"/>
</dbReference>
<protein>
    <submittedName>
        <fullName evidence="9">M48 family metallopeptidase</fullName>
    </submittedName>
</protein>
<dbReference type="AlphaFoldDB" id="A0AA97F996"/>
<dbReference type="PANTHER" id="PTHR22726:SF1">
    <property type="entry name" value="METALLOENDOPEPTIDASE OMA1, MITOCHONDRIAL"/>
    <property type="match status" value="1"/>
</dbReference>
<evidence type="ECO:0000256" key="5">
    <source>
        <dbReference type="ARBA" id="ARBA00023049"/>
    </source>
</evidence>
<evidence type="ECO:0000313" key="9">
    <source>
        <dbReference type="EMBL" id="WOE74830.1"/>
    </source>
</evidence>
<dbReference type="Proteomes" id="UP001302429">
    <property type="component" value="Chromosome"/>
</dbReference>
<feature type="signal peptide" evidence="7">
    <location>
        <begin position="1"/>
        <end position="27"/>
    </location>
</feature>
<dbReference type="InterPro" id="IPR051156">
    <property type="entry name" value="Mito/Outer_Membr_Metalloprot"/>
</dbReference>
<dbReference type="GO" id="GO:0016020">
    <property type="term" value="C:membrane"/>
    <property type="evidence" value="ECO:0007669"/>
    <property type="project" value="TreeGrafter"/>
</dbReference>
<evidence type="ECO:0000256" key="7">
    <source>
        <dbReference type="SAM" id="SignalP"/>
    </source>
</evidence>
<sequence>MITRWALIALIGALLAAFAPLASSAHAQTNAEDSSTLAPFFALQEQDQRVFSIGHRLLSANTDYCSSRVTNFGFQLHSLDQYGDPSAAQSAFGLVSGYPSISALVQNGAAERAGLQKNDVILAVFAQGRQIAWPKSGIGPHRVTQGNYTIWPTSETEQSELAPAIMLARMLANRPLKHEEITFAVQRNGEQIYLPVKPDITCATRFQLESSRKRRAATDGELITITTKLVEITRNDEELAAILAHELAHNFLQHPDKLTAAGVDRGLLGQLGSSAGKIKATEIEADRLSVWLMANAGFDPEGAIRFWTFFGKKYGKGIFSAPTHYRWKKRVRLFEEEIAAMATAERDENGLLPPPLLLSGGAEID</sequence>
<dbReference type="PANTHER" id="PTHR22726">
    <property type="entry name" value="METALLOENDOPEPTIDASE OMA1"/>
    <property type="match status" value="1"/>
</dbReference>
<comment type="similarity">
    <text evidence="6">Belongs to the peptidase M48 family.</text>
</comment>
<keyword evidence="1 6" id="KW-0645">Protease</keyword>
<dbReference type="GO" id="GO:0051603">
    <property type="term" value="P:proteolysis involved in protein catabolic process"/>
    <property type="evidence" value="ECO:0007669"/>
    <property type="project" value="TreeGrafter"/>
</dbReference>
<reference evidence="9 10" key="1">
    <citation type="submission" date="2023-10" db="EMBL/GenBank/DDBJ databases">
        <title>Complete genome sequence of a Sphingomonadaceae bacterium.</title>
        <authorList>
            <person name="Yan C."/>
        </authorList>
    </citation>
    <scope>NUCLEOTIDE SEQUENCE [LARGE SCALE GENOMIC DNA]</scope>
    <source>
        <strain evidence="9 10">SCSIO 66989</strain>
    </source>
</reference>
<comment type="cofactor">
    <cofactor evidence="6">
        <name>Zn(2+)</name>
        <dbReference type="ChEBI" id="CHEBI:29105"/>
    </cofactor>
    <text evidence="6">Binds 1 zinc ion per subunit.</text>
</comment>
<dbReference type="InterPro" id="IPR036034">
    <property type="entry name" value="PDZ_sf"/>
</dbReference>
<dbReference type="SUPFAM" id="SSF50156">
    <property type="entry name" value="PDZ domain-like"/>
    <property type="match status" value="1"/>
</dbReference>
<keyword evidence="3 6" id="KW-0378">Hydrolase</keyword>
<accession>A0AA97F996</accession>
<dbReference type="CDD" id="cd07342">
    <property type="entry name" value="M48C_Oma1_like"/>
    <property type="match status" value="1"/>
</dbReference>
<proteinExistence type="inferred from homology"/>
<evidence type="ECO:0000256" key="1">
    <source>
        <dbReference type="ARBA" id="ARBA00022670"/>
    </source>
</evidence>
<evidence type="ECO:0000256" key="4">
    <source>
        <dbReference type="ARBA" id="ARBA00022833"/>
    </source>
</evidence>
<dbReference type="KEGG" id="acoa:RB602_13440"/>
<name>A0AA97F996_9SPHN</name>
<evidence type="ECO:0000256" key="3">
    <source>
        <dbReference type="ARBA" id="ARBA00022801"/>
    </source>
</evidence>